<organism evidence="3 4">
    <name type="scientific">Stagnimonas aquatica</name>
    <dbReference type="NCBI Taxonomy" id="2689987"/>
    <lineage>
        <taxon>Bacteria</taxon>
        <taxon>Pseudomonadati</taxon>
        <taxon>Pseudomonadota</taxon>
        <taxon>Gammaproteobacteria</taxon>
        <taxon>Nevskiales</taxon>
        <taxon>Nevskiaceae</taxon>
        <taxon>Stagnimonas</taxon>
    </lineage>
</organism>
<dbReference type="GO" id="GO:0005737">
    <property type="term" value="C:cytoplasm"/>
    <property type="evidence" value="ECO:0007669"/>
    <property type="project" value="TreeGrafter"/>
</dbReference>
<keyword evidence="4" id="KW-1185">Reference proteome</keyword>
<dbReference type="PANTHER" id="PTHR13420">
    <property type="entry name" value="UPF0235 PROTEIN C15ORF40"/>
    <property type="match status" value="1"/>
</dbReference>
<dbReference type="Pfam" id="PF02594">
    <property type="entry name" value="DUF167"/>
    <property type="match status" value="1"/>
</dbReference>
<dbReference type="SMART" id="SM01152">
    <property type="entry name" value="DUF167"/>
    <property type="match status" value="1"/>
</dbReference>
<dbReference type="NCBIfam" id="TIGR00251">
    <property type="entry name" value="DUF167 family protein"/>
    <property type="match status" value="1"/>
</dbReference>
<gene>
    <name evidence="3" type="ORF">ED208_08340</name>
</gene>
<dbReference type="InterPro" id="IPR036591">
    <property type="entry name" value="YggU-like_sf"/>
</dbReference>
<evidence type="ECO:0000256" key="1">
    <source>
        <dbReference type="ARBA" id="ARBA00010364"/>
    </source>
</evidence>
<dbReference type="Proteomes" id="UP000282106">
    <property type="component" value="Unassembled WGS sequence"/>
</dbReference>
<evidence type="ECO:0000313" key="4">
    <source>
        <dbReference type="Proteomes" id="UP000282106"/>
    </source>
</evidence>
<evidence type="ECO:0000256" key="2">
    <source>
        <dbReference type="HAMAP-Rule" id="MF_00634"/>
    </source>
</evidence>
<dbReference type="RefSeq" id="WP_123211428.1">
    <property type="nucleotide sequence ID" value="NZ_RJVO01000003.1"/>
</dbReference>
<dbReference type="SUPFAM" id="SSF69786">
    <property type="entry name" value="YggU-like"/>
    <property type="match status" value="1"/>
</dbReference>
<dbReference type="InParanoid" id="A0A3N0VDW7"/>
<evidence type="ECO:0000313" key="3">
    <source>
        <dbReference type="EMBL" id="ROH90973.1"/>
    </source>
</evidence>
<dbReference type="HAMAP" id="MF_00634">
    <property type="entry name" value="UPF0235"/>
    <property type="match status" value="1"/>
</dbReference>
<name>A0A3N0VDW7_9GAMM</name>
<accession>A0A3N0VDW7</accession>
<dbReference type="PANTHER" id="PTHR13420:SF7">
    <property type="entry name" value="UPF0235 PROTEIN C15ORF40"/>
    <property type="match status" value="1"/>
</dbReference>
<dbReference type="InterPro" id="IPR003746">
    <property type="entry name" value="DUF167"/>
</dbReference>
<dbReference type="FunCoup" id="A0A3N0VDW7">
    <property type="interactions" value="281"/>
</dbReference>
<dbReference type="AlphaFoldDB" id="A0A3N0VDW7"/>
<reference evidence="3 4" key="1">
    <citation type="submission" date="2018-10" db="EMBL/GenBank/DDBJ databases">
        <authorList>
            <person name="Chen W.-M."/>
        </authorList>
    </citation>
    <scope>NUCLEOTIDE SEQUENCE [LARGE SCALE GENOMIC DNA]</scope>
    <source>
        <strain evidence="3 4">THS-13</strain>
    </source>
</reference>
<sequence>MSAPLRLPLKVAPKASRNAVTGWMGETLKLSVTVAPEKGKANQAVVDLLCEVLHLPKSAVRIVRGETSTSKLAEIDGLDAQELHRRLSR</sequence>
<protein>
    <recommendedName>
        <fullName evidence="2">UPF0235 protein ED208_08340</fullName>
    </recommendedName>
</protein>
<comment type="caution">
    <text evidence="3">The sequence shown here is derived from an EMBL/GenBank/DDBJ whole genome shotgun (WGS) entry which is preliminary data.</text>
</comment>
<dbReference type="EMBL" id="RJVO01000003">
    <property type="protein sequence ID" value="ROH90973.1"/>
    <property type="molecule type" value="Genomic_DNA"/>
</dbReference>
<comment type="similarity">
    <text evidence="1 2">Belongs to the UPF0235 family.</text>
</comment>
<dbReference type="Gene3D" id="3.30.1200.10">
    <property type="entry name" value="YggU-like"/>
    <property type="match status" value="1"/>
</dbReference>
<proteinExistence type="inferred from homology"/>